<dbReference type="InterPro" id="IPR014721">
    <property type="entry name" value="Ribsml_uS5_D2-typ_fold_subgr"/>
</dbReference>
<organism evidence="5 6">
    <name type="scientific">Cryobacterium tepidiphilum</name>
    <dbReference type="NCBI Taxonomy" id="2486026"/>
    <lineage>
        <taxon>Bacteria</taxon>
        <taxon>Bacillati</taxon>
        <taxon>Actinomycetota</taxon>
        <taxon>Actinomycetes</taxon>
        <taxon>Micrococcales</taxon>
        <taxon>Microbacteriaceae</taxon>
        <taxon>Cryobacterium</taxon>
    </lineage>
</organism>
<feature type="domain" description="Lon proteolytic" evidence="4">
    <location>
        <begin position="258"/>
        <end position="355"/>
    </location>
</feature>
<dbReference type="InterPro" id="IPR027065">
    <property type="entry name" value="Lon_Prtase"/>
</dbReference>
<keyword evidence="1" id="KW-0645">Protease</keyword>
<dbReference type="OrthoDB" id="2356897at2"/>
<dbReference type="AlphaFoldDB" id="A0A3M8L2U7"/>
<dbReference type="InterPro" id="IPR020568">
    <property type="entry name" value="Ribosomal_Su5_D2-typ_SF"/>
</dbReference>
<keyword evidence="6" id="KW-1185">Reference proteome</keyword>
<keyword evidence="2" id="KW-1133">Transmembrane helix</keyword>
<dbReference type="RefSeq" id="WP_123046455.1">
    <property type="nucleotide sequence ID" value="NZ_RDSR01000021.1"/>
</dbReference>
<dbReference type="GO" id="GO:0030163">
    <property type="term" value="P:protein catabolic process"/>
    <property type="evidence" value="ECO:0007669"/>
    <property type="project" value="InterPro"/>
</dbReference>
<dbReference type="Proteomes" id="UP000279859">
    <property type="component" value="Unassembled WGS sequence"/>
</dbReference>
<dbReference type="PANTHER" id="PTHR10046">
    <property type="entry name" value="ATP DEPENDENT LON PROTEASE FAMILY MEMBER"/>
    <property type="match status" value="1"/>
</dbReference>
<gene>
    <name evidence="5" type="ORF">EEJ31_11640</name>
</gene>
<evidence type="ECO:0000256" key="1">
    <source>
        <dbReference type="PROSITE-ProRule" id="PRU01122"/>
    </source>
</evidence>
<dbReference type="Pfam" id="PF13180">
    <property type="entry name" value="PDZ_2"/>
    <property type="match status" value="1"/>
</dbReference>
<evidence type="ECO:0000259" key="4">
    <source>
        <dbReference type="PROSITE" id="PS51786"/>
    </source>
</evidence>
<reference evidence="5 6" key="1">
    <citation type="submission" date="2018-11" db="EMBL/GenBank/DDBJ databases">
        <title>Cryobacterium sp. nov., isolated from rhizosphere soil of lettuce.</title>
        <authorList>
            <person name="Wang Y."/>
        </authorList>
    </citation>
    <scope>NUCLEOTIDE SEQUENCE [LARGE SCALE GENOMIC DNA]</scope>
    <source>
        <strain evidence="5 6">NEAU-85</strain>
    </source>
</reference>
<dbReference type="GO" id="GO:0004176">
    <property type="term" value="F:ATP-dependent peptidase activity"/>
    <property type="evidence" value="ECO:0007669"/>
    <property type="project" value="UniProtKB-UniRule"/>
</dbReference>
<dbReference type="GO" id="GO:0004252">
    <property type="term" value="F:serine-type endopeptidase activity"/>
    <property type="evidence" value="ECO:0007669"/>
    <property type="project" value="UniProtKB-UniRule"/>
</dbReference>
<accession>A0A3M8L2U7</accession>
<feature type="transmembrane region" description="Helical" evidence="2">
    <location>
        <begin position="20"/>
        <end position="44"/>
    </location>
</feature>
<evidence type="ECO:0000256" key="2">
    <source>
        <dbReference type="SAM" id="Phobius"/>
    </source>
</evidence>
<sequence length="370" mass="37966">MALFVDDPSAPRRDRPVARAGWIVLLIALVIAFVLAIVPAPYVIDKPGPVFNTLGSTDAVGQQSGKDVPLISIDGEPVYPTKGSLDLLTVSQVGSPSQRPNWLGVIRAWFDTSAAVIPIDKAFPPQVTQKEVAAQSEAAMVNSQQDAIAAALTHLGYDFPISVSVVGVPDGSPSTGVLEAGDSVDSVNGTAVASIAELRAALQKNGAGTEAHIGITRDGAHRTVAVTPTSVGDTVVAGINVKMEYRFPFDVEIQLDKVGGPSAGMMFALGIIDKLTPGAIQGGEDVAGTGTIDPSGTVGPIGGIQQKLYGAKRAGAEWFLAPAANCAEVTGHVPDGLTVFAVQTLDDSITALDAIRTGEGVSELPTCPAS</sequence>
<comment type="caution">
    <text evidence="5">The sequence shown here is derived from an EMBL/GenBank/DDBJ whole genome shotgun (WGS) entry which is preliminary data.</text>
</comment>
<dbReference type="PROSITE" id="PS50106">
    <property type="entry name" value="PDZ"/>
    <property type="match status" value="1"/>
</dbReference>
<dbReference type="SUPFAM" id="SSF54211">
    <property type="entry name" value="Ribosomal protein S5 domain 2-like"/>
    <property type="match status" value="1"/>
</dbReference>
<dbReference type="InterPro" id="IPR036034">
    <property type="entry name" value="PDZ_sf"/>
</dbReference>
<dbReference type="Gene3D" id="3.30.230.10">
    <property type="match status" value="1"/>
</dbReference>
<dbReference type="Pfam" id="PF05362">
    <property type="entry name" value="Lon_C"/>
    <property type="match status" value="1"/>
</dbReference>
<evidence type="ECO:0000313" key="6">
    <source>
        <dbReference type="Proteomes" id="UP000279859"/>
    </source>
</evidence>
<feature type="domain" description="PDZ" evidence="3">
    <location>
        <begin position="140"/>
        <end position="219"/>
    </location>
</feature>
<feature type="active site" evidence="1">
    <location>
        <position position="262"/>
    </location>
</feature>
<comment type="catalytic activity">
    <reaction evidence="1">
        <text>Hydrolysis of proteins in presence of ATP.</text>
        <dbReference type="EC" id="3.4.21.53"/>
    </reaction>
</comment>
<dbReference type="PROSITE" id="PS51786">
    <property type="entry name" value="LON_PROTEOLYTIC"/>
    <property type="match status" value="1"/>
</dbReference>
<feature type="active site" evidence="1">
    <location>
        <position position="307"/>
    </location>
</feature>
<protein>
    <recommendedName>
        <fullName evidence="1">endopeptidase La</fullName>
        <ecNumber evidence="1">3.4.21.53</ecNumber>
    </recommendedName>
</protein>
<dbReference type="GO" id="GO:0006508">
    <property type="term" value="P:proteolysis"/>
    <property type="evidence" value="ECO:0007669"/>
    <property type="project" value="UniProtKB-KW"/>
</dbReference>
<dbReference type="SUPFAM" id="SSF50156">
    <property type="entry name" value="PDZ domain-like"/>
    <property type="match status" value="1"/>
</dbReference>
<proteinExistence type="inferred from homology"/>
<dbReference type="InterPro" id="IPR001478">
    <property type="entry name" value="PDZ"/>
</dbReference>
<dbReference type="GO" id="GO:0005524">
    <property type="term" value="F:ATP binding"/>
    <property type="evidence" value="ECO:0007669"/>
    <property type="project" value="InterPro"/>
</dbReference>
<dbReference type="EMBL" id="RDSR01000021">
    <property type="protein sequence ID" value="RNE59052.1"/>
    <property type="molecule type" value="Genomic_DNA"/>
</dbReference>
<evidence type="ECO:0000259" key="3">
    <source>
        <dbReference type="PROSITE" id="PS50106"/>
    </source>
</evidence>
<keyword evidence="2" id="KW-0472">Membrane</keyword>
<dbReference type="EC" id="3.4.21.53" evidence="1"/>
<keyword evidence="1" id="KW-0378">Hydrolase</keyword>
<name>A0A3M8L2U7_9MICO</name>
<evidence type="ECO:0000313" key="5">
    <source>
        <dbReference type="EMBL" id="RNE59052.1"/>
    </source>
</evidence>
<keyword evidence="2" id="KW-0812">Transmembrane</keyword>
<comment type="similarity">
    <text evidence="1">Belongs to the peptidase S16 family.</text>
</comment>
<dbReference type="InterPro" id="IPR008269">
    <property type="entry name" value="Lon_proteolytic"/>
</dbReference>
<keyword evidence="1" id="KW-0720">Serine protease</keyword>